<accession>A0A0M4QLP9</accession>
<reference evidence="2" key="1">
    <citation type="submission" date="2015-09" db="EMBL/GenBank/DDBJ databases">
        <title>Complete genome of Arthrobacter alpinus strain R3.8.</title>
        <authorList>
            <person name="See-Too W.S."/>
            <person name="Chan K.G."/>
        </authorList>
    </citation>
    <scope>NUCLEOTIDE SEQUENCE [LARGE SCALE GENOMIC DNA]</scope>
    <source>
        <strain evidence="2">R3.8</strain>
    </source>
</reference>
<evidence type="ECO:0000313" key="2">
    <source>
        <dbReference type="Proteomes" id="UP000062833"/>
    </source>
</evidence>
<keyword evidence="2" id="KW-1185">Reference proteome</keyword>
<evidence type="ECO:0000313" key="1">
    <source>
        <dbReference type="EMBL" id="ALE91847.1"/>
    </source>
</evidence>
<dbReference type="RefSeq" id="WP_062006214.1">
    <property type="nucleotide sequence ID" value="NZ_CP012677.1"/>
</dbReference>
<dbReference type="Proteomes" id="UP000062833">
    <property type="component" value="Chromosome"/>
</dbReference>
<organism evidence="1 2">
    <name type="scientific">Arthrobacter alpinus</name>
    <dbReference type="NCBI Taxonomy" id="656366"/>
    <lineage>
        <taxon>Bacteria</taxon>
        <taxon>Bacillati</taxon>
        <taxon>Actinomycetota</taxon>
        <taxon>Actinomycetes</taxon>
        <taxon>Micrococcales</taxon>
        <taxon>Micrococcaceae</taxon>
        <taxon>Arthrobacter</taxon>
    </lineage>
</organism>
<protein>
    <submittedName>
        <fullName evidence="1">Uncharacterized protein</fullName>
    </submittedName>
</protein>
<dbReference type="PATRIC" id="fig|656366.3.peg.1095"/>
<gene>
    <name evidence="1" type="ORF">AOC05_05085</name>
</gene>
<sequence length="263" mass="29839">MGLYPGDRVRWLTHGLEGTVLDDHSPDWPEFIGIQWDNGDRTFASPAHIRIQKKEDRDALAKEHVTVEENTPYKEQIHLQSSNNTTIPTGYQQAEPGSPVYMAPVTEGCGHHIYREFDRSTNAFQLHFELDLDRDMSPADAVKFAHNILRLAVPMQEDQLTRATGTVPGTTSWAETVHFDEETETFSGRGPGIQLKDGRQEWDIHSNWFEGGDEQFTLSKRYKDLDDPSEEADEYCSFDSREEVLQVMAGLVNLLAATSERAK</sequence>
<proteinExistence type="predicted"/>
<name>A0A0M4QLP9_9MICC</name>
<dbReference type="EMBL" id="CP012677">
    <property type="protein sequence ID" value="ALE91847.1"/>
    <property type="molecule type" value="Genomic_DNA"/>
</dbReference>
<dbReference type="KEGG" id="aaq:AOC05_05085"/>
<dbReference type="AlphaFoldDB" id="A0A0M4QLP9"/>